<proteinExistence type="predicted"/>
<evidence type="ECO:0000256" key="1">
    <source>
        <dbReference type="SAM" id="Phobius"/>
    </source>
</evidence>
<keyword evidence="1" id="KW-0472">Membrane</keyword>
<accession>S4PBJ3</accession>
<feature type="non-terminal residue" evidence="2">
    <location>
        <position position="80"/>
    </location>
</feature>
<keyword evidence="1" id="KW-1133">Transmembrane helix</keyword>
<organism evidence="2">
    <name type="scientific">Pararge aegeria</name>
    <name type="common">speckled wood butterfly</name>
    <dbReference type="NCBI Taxonomy" id="116150"/>
    <lineage>
        <taxon>Eukaryota</taxon>
        <taxon>Metazoa</taxon>
        <taxon>Ecdysozoa</taxon>
        <taxon>Arthropoda</taxon>
        <taxon>Hexapoda</taxon>
        <taxon>Insecta</taxon>
        <taxon>Pterygota</taxon>
        <taxon>Neoptera</taxon>
        <taxon>Endopterygota</taxon>
        <taxon>Lepidoptera</taxon>
        <taxon>Glossata</taxon>
        <taxon>Ditrysia</taxon>
        <taxon>Papilionoidea</taxon>
        <taxon>Nymphalidae</taxon>
        <taxon>Satyrinae</taxon>
        <taxon>Satyrini</taxon>
        <taxon>Parargina</taxon>
        <taxon>Pararge</taxon>
    </lineage>
</organism>
<reference evidence="2" key="2">
    <citation type="submission" date="2013-05" db="EMBL/GenBank/DDBJ databases">
        <authorList>
            <person name="Carter J.-M."/>
            <person name="Baker S.C."/>
            <person name="Pink R."/>
            <person name="Carter D.R.F."/>
            <person name="Collins A."/>
            <person name="Tomlin J."/>
            <person name="Gibbs M."/>
            <person name="Breuker C.J."/>
        </authorList>
    </citation>
    <scope>NUCLEOTIDE SEQUENCE</scope>
    <source>
        <tissue evidence="2">Ovary</tissue>
    </source>
</reference>
<sequence>MVTLVELVAHAGGAVIVSVVSRAALATLVVTLTAAYVMATRVFSLCYGRHAVVVRADVVGRAASIGETALTGSTGSTAAD</sequence>
<reference evidence="2" key="1">
    <citation type="journal article" date="2013" name="BMC Genomics">
        <title>Unscrambling butterfly oogenesis.</title>
        <authorList>
            <person name="Carter J.M."/>
            <person name="Baker S.C."/>
            <person name="Pink R."/>
            <person name="Carter D.R."/>
            <person name="Collins A."/>
            <person name="Tomlin J."/>
            <person name="Gibbs M."/>
            <person name="Breuker C.J."/>
        </authorList>
    </citation>
    <scope>NUCLEOTIDE SEQUENCE</scope>
    <source>
        <tissue evidence="2">Ovary</tissue>
    </source>
</reference>
<name>S4PBJ3_9NEOP</name>
<evidence type="ECO:0000313" key="2">
    <source>
        <dbReference type="EMBL" id="JAA84300.1"/>
    </source>
</evidence>
<keyword evidence="1" id="KW-0812">Transmembrane</keyword>
<dbReference type="AlphaFoldDB" id="S4PBJ3"/>
<dbReference type="EMBL" id="GAIX01008260">
    <property type="protein sequence ID" value="JAA84300.1"/>
    <property type="molecule type" value="Transcribed_RNA"/>
</dbReference>
<protein>
    <submittedName>
        <fullName evidence="2">Uncharacterized protein</fullName>
    </submittedName>
</protein>
<feature type="transmembrane region" description="Helical" evidence="1">
    <location>
        <begin position="12"/>
        <end position="39"/>
    </location>
</feature>